<keyword evidence="2" id="KW-0238">DNA-binding</keyword>
<keyword evidence="3" id="KW-0804">Transcription</keyword>
<protein>
    <submittedName>
        <fullName evidence="5">Helix-turn-helix domain-containing protein</fullName>
    </submittedName>
</protein>
<comment type="caution">
    <text evidence="5">The sequence shown here is derived from an EMBL/GenBank/DDBJ whole genome shotgun (WGS) entry which is preliminary data.</text>
</comment>
<dbReference type="Gene3D" id="1.10.10.60">
    <property type="entry name" value="Homeodomain-like"/>
    <property type="match status" value="1"/>
</dbReference>
<gene>
    <name evidence="5" type="ORF">AB0A76_24000</name>
</gene>
<dbReference type="SUPFAM" id="SSF46689">
    <property type="entry name" value="Homeodomain-like"/>
    <property type="match status" value="2"/>
</dbReference>
<dbReference type="PANTHER" id="PTHR46796:SF6">
    <property type="entry name" value="ARAC SUBFAMILY"/>
    <property type="match status" value="1"/>
</dbReference>
<keyword evidence="1" id="KW-0805">Transcription regulation</keyword>
<feature type="domain" description="HTH araC/xylS-type" evidence="4">
    <location>
        <begin position="185"/>
        <end position="283"/>
    </location>
</feature>
<evidence type="ECO:0000313" key="5">
    <source>
        <dbReference type="EMBL" id="MEU7296233.1"/>
    </source>
</evidence>
<sequence length="286" mass="31164">MSAPFRSENFLDPQGALVDEPSYLRGWSGRPTLMAAAHRHDDLEINFVAGGGPMLYLYGGELIEVAVGGLAVFWAAIPHQLVASQATRVHWLHVPFDQFLAWGLPQPLLARVLSGVPVISPAARADASDPAKFTQWAADLAASDDELHRIAMLEIQARVRRLALATVGDPAHRHAGDDPALRQAVSMARYIAHHFREPITVADVAAAANVHPTYAMTRFRKVVRTTIGDYVKLYRLAEARRLLVSTDLPASQVAAAAGFGSVSRFYRVFTDACGTTPARFRHGRGL</sequence>
<dbReference type="Proteomes" id="UP001551210">
    <property type="component" value="Unassembled WGS sequence"/>
</dbReference>
<dbReference type="EMBL" id="JBEZAM010000038">
    <property type="protein sequence ID" value="MEU7296233.1"/>
    <property type="molecule type" value="Genomic_DNA"/>
</dbReference>
<dbReference type="PROSITE" id="PS01124">
    <property type="entry name" value="HTH_ARAC_FAMILY_2"/>
    <property type="match status" value="1"/>
</dbReference>
<name>A0ABV3D187_STREX</name>
<dbReference type="SMART" id="SM00342">
    <property type="entry name" value="HTH_ARAC"/>
    <property type="match status" value="1"/>
</dbReference>
<dbReference type="InterPro" id="IPR009057">
    <property type="entry name" value="Homeodomain-like_sf"/>
</dbReference>
<keyword evidence="6" id="KW-1185">Reference proteome</keyword>
<proteinExistence type="predicted"/>
<dbReference type="PANTHER" id="PTHR46796">
    <property type="entry name" value="HTH-TYPE TRANSCRIPTIONAL ACTIVATOR RHAS-RELATED"/>
    <property type="match status" value="1"/>
</dbReference>
<evidence type="ECO:0000313" key="6">
    <source>
        <dbReference type="Proteomes" id="UP001551210"/>
    </source>
</evidence>
<dbReference type="InterPro" id="IPR018060">
    <property type="entry name" value="HTH_AraC"/>
</dbReference>
<evidence type="ECO:0000256" key="2">
    <source>
        <dbReference type="ARBA" id="ARBA00023125"/>
    </source>
</evidence>
<dbReference type="Pfam" id="PF12833">
    <property type="entry name" value="HTH_18"/>
    <property type="match status" value="1"/>
</dbReference>
<dbReference type="InterPro" id="IPR050204">
    <property type="entry name" value="AraC_XylS_family_regulators"/>
</dbReference>
<dbReference type="RefSeq" id="WP_321184593.1">
    <property type="nucleotide sequence ID" value="NZ_JBEZAM010000038.1"/>
</dbReference>
<organism evidence="5 6">
    <name type="scientific">Streptomyces exfoliatus</name>
    <name type="common">Streptomyces hydrogenans</name>
    <dbReference type="NCBI Taxonomy" id="1905"/>
    <lineage>
        <taxon>Bacteria</taxon>
        <taxon>Bacillati</taxon>
        <taxon>Actinomycetota</taxon>
        <taxon>Actinomycetes</taxon>
        <taxon>Kitasatosporales</taxon>
        <taxon>Streptomycetaceae</taxon>
        <taxon>Streptomyces</taxon>
    </lineage>
</organism>
<reference evidence="5 6" key="1">
    <citation type="submission" date="2024-06" db="EMBL/GenBank/DDBJ databases">
        <title>The Natural Products Discovery Center: Release of the First 8490 Sequenced Strains for Exploring Actinobacteria Biosynthetic Diversity.</title>
        <authorList>
            <person name="Kalkreuter E."/>
            <person name="Kautsar S.A."/>
            <person name="Yang D."/>
            <person name="Bader C.D."/>
            <person name="Teijaro C.N."/>
            <person name="Fluegel L."/>
            <person name="Davis C.M."/>
            <person name="Simpson J.R."/>
            <person name="Lauterbach L."/>
            <person name="Steele A.D."/>
            <person name="Gui C."/>
            <person name="Meng S."/>
            <person name="Li G."/>
            <person name="Viehrig K."/>
            <person name="Ye F."/>
            <person name="Su P."/>
            <person name="Kiefer A.F."/>
            <person name="Nichols A."/>
            <person name="Cepeda A.J."/>
            <person name="Yan W."/>
            <person name="Fan B."/>
            <person name="Jiang Y."/>
            <person name="Adhikari A."/>
            <person name="Zheng C.-J."/>
            <person name="Schuster L."/>
            <person name="Cowan T.M."/>
            <person name="Smanski M.J."/>
            <person name="Chevrette M.G."/>
            <person name="De Carvalho L.P.S."/>
            <person name="Shen B."/>
        </authorList>
    </citation>
    <scope>NUCLEOTIDE SEQUENCE [LARGE SCALE GENOMIC DNA]</scope>
    <source>
        <strain evidence="5 6">NPDC045705</strain>
    </source>
</reference>
<evidence type="ECO:0000256" key="3">
    <source>
        <dbReference type="ARBA" id="ARBA00023163"/>
    </source>
</evidence>
<evidence type="ECO:0000256" key="1">
    <source>
        <dbReference type="ARBA" id="ARBA00023015"/>
    </source>
</evidence>
<dbReference type="SUPFAM" id="SSF51182">
    <property type="entry name" value="RmlC-like cupins"/>
    <property type="match status" value="1"/>
</dbReference>
<evidence type="ECO:0000259" key="4">
    <source>
        <dbReference type="PROSITE" id="PS01124"/>
    </source>
</evidence>
<dbReference type="InterPro" id="IPR011051">
    <property type="entry name" value="RmlC_Cupin_sf"/>
</dbReference>
<accession>A0ABV3D187</accession>